<keyword evidence="1" id="KW-0472">Membrane</keyword>
<accession>A0ABP2UTM1</accession>
<evidence type="ECO:0000313" key="2">
    <source>
        <dbReference type="EMBL" id="EOH92308.1"/>
    </source>
</evidence>
<feature type="transmembrane region" description="Helical" evidence="1">
    <location>
        <begin position="7"/>
        <end position="27"/>
    </location>
</feature>
<keyword evidence="1" id="KW-1133">Transmembrane helix</keyword>
<comment type="caution">
    <text evidence="2">The sequence shown here is derived from an EMBL/GenBank/DDBJ whole genome shotgun (WGS) entry which is preliminary data.</text>
</comment>
<reference evidence="2 3" key="1">
    <citation type="submission" date="2013-02" db="EMBL/GenBank/DDBJ databases">
        <title>The Genome Sequence of Enterococcus villorum ATCC_700913.</title>
        <authorList>
            <consortium name="The Broad Institute Genome Sequencing Platform"/>
            <consortium name="The Broad Institute Genome Sequencing Center for Infectious Disease"/>
            <person name="Earl A.M."/>
            <person name="Gilmore M.S."/>
            <person name="Lebreton F."/>
            <person name="Walker B."/>
            <person name="Young S.K."/>
            <person name="Zeng Q."/>
            <person name="Gargeya S."/>
            <person name="Fitzgerald M."/>
            <person name="Haas B."/>
            <person name="Abouelleil A."/>
            <person name="Alvarado L."/>
            <person name="Arachchi H.M."/>
            <person name="Berlin A.M."/>
            <person name="Chapman S.B."/>
            <person name="Dewar J."/>
            <person name="Goldberg J."/>
            <person name="Griggs A."/>
            <person name="Gujja S."/>
            <person name="Hansen M."/>
            <person name="Howarth C."/>
            <person name="Imamovic A."/>
            <person name="Larimer J."/>
            <person name="McCowan C."/>
            <person name="Murphy C."/>
            <person name="Neiman D."/>
            <person name="Pearson M."/>
            <person name="Priest M."/>
            <person name="Roberts A."/>
            <person name="Saif S."/>
            <person name="Shea T."/>
            <person name="Sisk P."/>
            <person name="Sykes S."/>
            <person name="Wortman J."/>
            <person name="Nusbaum C."/>
            <person name="Birren B."/>
        </authorList>
    </citation>
    <scope>NUCLEOTIDE SEQUENCE [LARGE SCALE GENOMIC DNA]</scope>
    <source>
        <strain evidence="2 3">ATCC 700913</strain>
    </source>
</reference>
<organism evidence="2 3">
    <name type="scientific">Enterococcus villorum ATCC 700913</name>
    <dbReference type="NCBI Taxonomy" id="1158604"/>
    <lineage>
        <taxon>Bacteria</taxon>
        <taxon>Bacillati</taxon>
        <taxon>Bacillota</taxon>
        <taxon>Bacilli</taxon>
        <taxon>Lactobacillales</taxon>
        <taxon>Enterococcaceae</taxon>
        <taxon>Enterococcus</taxon>
    </lineage>
</organism>
<dbReference type="EMBL" id="AJAN01000014">
    <property type="protein sequence ID" value="EOH92308.1"/>
    <property type="molecule type" value="Genomic_DNA"/>
</dbReference>
<gene>
    <name evidence="2" type="ORF">UAO_00461</name>
</gene>
<dbReference type="Proteomes" id="UP000013866">
    <property type="component" value="Unassembled WGS sequence"/>
</dbReference>
<sequence length="92" mass="11067">MQKKHFYFTISIALLSLLHLLFSYFYVRMYGYFNLHGNLNSFILISQVFRLALDAYIVLCGFLAIREDKQKLLPFYLLFFLFNLILPFLFHV</sequence>
<name>A0ABP2UTM1_9ENTE</name>
<proteinExistence type="predicted"/>
<dbReference type="RefSeq" id="WP_010750463.1">
    <property type="nucleotide sequence ID" value="NZ_KB946283.1"/>
</dbReference>
<evidence type="ECO:0000313" key="3">
    <source>
        <dbReference type="Proteomes" id="UP000013866"/>
    </source>
</evidence>
<keyword evidence="3" id="KW-1185">Reference proteome</keyword>
<protein>
    <submittedName>
        <fullName evidence="2">Uncharacterized protein</fullName>
    </submittedName>
</protein>
<evidence type="ECO:0000256" key="1">
    <source>
        <dbReference type="SAM" id="Phobius"/>
    </source>
</evidence>
<feature type="transmembrane region" description="Helical" evidence="1">
    <location>
        <begin position="39"/>
        <end position="65"/>
    </location>
</feature>
<keyword evidence="1" id="KW-0812">Transmembrane</keyword>
<feature type="transmembrane region" description="Helical" evidence="1">
    <location>
        <begin position="72"/>
        <end position="90"/>
    </location>
</feature>